<evidence type="ECO:0000313" key="1">
    <source>
        <dbReference type="EnsemblMetazoa" id="tetur01g16190.1"/>
    </source>
</evidence>
<dbReference type="InterPro" id="IPR032675">
    <property type="entry name" value="LRR_dom_sf"/>
</dbReference>
<reference evidence="1" key="2">
    <citation type="submission" date="2015-06" db="UniProtKB">
        <authorList>
            <consortium name="EnsemblMetazoa"/>
        </authorList>
    </citation>
    <scope>IDENTIFICATION</scope>
</reference>
<dbReference type="SUPFAM" id="SSF52047">
    <property type="entry name" value="RNI-like"/>
    <property type="match status" value="1"/>
</dbReference>
<accession>T1JU15</accession>
<organism evidence="1 2">
    <name type="scientific">Tetranychus urticae</name>
    <name type="common">Two-spotted spider mite</name>
    <dbReference type="NCBI Taxonomy" id="32264"/>
    <lineage>
        <taxon>Eukaryota</taxon>
        <taxon>Metazoa</taxon>
        <taxon>Ecdysozoa</taxon>
        <taxon>Arthropoda</taxon>
        <taxon>Chelicerata</taxon>
        <taxon>Arachnida</taxon>
        <taxon>Acari</taxon>
        <taxon>Acariformes</taxon>
        <taxon>Trombidiformes</taxon>
        <taxon>Prostigmata</taxon>
        <taxon>Eleutherengona</taxon>
        <taxon>Raphignathae</taxon>
        <taxon>Tetranychoidea</taxon>
        <taxon>Tetranychidae</taxon>
        <taxon>Tetranychus</taxon>
    </lineage>
</organism>
<dbReference type="HOGENOM" id="CLU_742538_0_0_1"/>
<evidence type="ECO:0008006" key="3">
    <source>
        <dbReference type="Google" id="ProtNLM"/>
    </source>
</evidence>
<evidence type="ECO:0000313" key="2">
    <source>
        <dbReference type="Proteomes" id="UP000015104"/>
    </source>
</evidence>
<dbReference type="EMBL" id="CAEY01000486">
    <property type="status" value="NOT_ANNOTATED_CDS"/>
    <property type="molecule type" value="Genomic_DNA"/>
</dbReference>
<dbReference type="AlphaFoldDB" id="T1JU15"/>
<reference evidence="2" key="1">
    <citation type="submission" date="2011-08" db="EMBL/GenBank/DDBJ databases">
        <authorList>
            <person name="Rombauts S."/>
        </authorList>
    </citation>
    <scope>NUCLEOTIDE SEQUENCE</scope>
    <source>
        <strain evidence="2">London</strain>
    </source>
</reference>
<dbReference type="Proteomes" id="UP000015104">
    <property type="component" value="Unassembled WGS sequence"/>
</dbReference>
<dbReference type="Gene3D" id="3.80.10.10">
    <property type="entry name" value="Ribonuclease Inhibitor"/>
    <property type="match status" value="1"/>
</dbReference>
<proteinExistence type="predicted"/>
<keyword evidence="2" id="KW-1185">Reference proteome</keyword>
<protein>
    <recommendedName>
        <fullName evidence="3">F-box domain-containing protein</fullName>
    </recommendedName>
</protein>
<dbReference type="EnsemblMetazoa" id="tetur01g16190.1">
    <property type="protein sequence ID" value="tetur01g16190.1"/>
    <property type="gene ID" value="tetur01g16190"/>
</dbReference>
<name>T1JU15_TETUR</name>
<sequence>MYHIKMNLGRMTVVTVKEKTILDLNEDVMFEILAHITNIREVLRLKSVCKRFDFVVTKYVNFCPIKIMLPRHIYYPAELVLPRKMVEPRSHRLEIYLIQILSNCKRLSQLNTVMFTNFVWWSLSNLDGPLPSLVNLDVRTSHPTLSNLALNTLLRKCINLERLGLWEFSRLNINLNYISSTITHLEIKNHSSDAAVLRILQSKGQQLKHLRIENSKFNTANTSRVDKISNENLHLILAYCPNLECLNLINYIMPGDLGCITGLKNFKQIVLDSPKSDYRFSNSAVIQILLNNPGLTHLTIPIPISEFLEFIRTCQMYCPTLQYLDSLTIQLYDEITMDAIMKIWARFLNLYELNKCTKHKFLTSRKQTMPFGI</sequence>